<dbReference type="InterPro" id="IPR051050">
    <property type="entry name" value="Lipid_II_flippase_MurJ/MviN"/>
</dbReference>
<gene>
    <name evidence="11" type="ORF">FHS57_004571</name>
</gene>
<feature type="transmembrane region" description="Helical" evidence="10">
    <location>
        <begin position="445"/>
        <end position="463"/>
    </location>
</feature>
<dbReference type="RefSeq" id="WP_183977578.1">
    <property type="nucleotide sequence ID" value="NZ_JACIBY010000011.1"/>
</dbReference>
<protein>
    <submittedName>
        <fullName evidence="11">Putative peptidoglycan lipid II flippase</fullName>
    </submittedName>
</protein>
<keyword evidence="4" id="KW-0133">Cell shape</keyword>
<evidence type="ECO:0000313" key="12">
    <source>
        <dbReference type="Proteomes" id="UP000541352"/>
    </source>
</evidence>
<feature type="transmembrane region" description="Helical" evidence="10">
    <location>
        <begin position="240"/>
        <end position="262"/>
    </location>
</feature>
<accession>A0A7W5ZR61</accession>
<evidence type="ECO:0000256" key="4">
    <source>
        <dbReference type="ARBA" id="ARBA00022960"/>
    </source>
</evidence>
<evidence type="ECO:0000256" key="7">
    <source>
        <dbReference type="ARBA" id="ARBA00023136"/>
    </source>
</evidence>
<dbReference type="GO" id="GO:0009252">
    <property type="term" value="P:peptidoglycan biosynthetic process"/>
    <property type="evidence" value="ECO:0007669"/>
    <property type="project" value="UniProtKB-KW"/>
</dbReference>
<evidence type="ECO:0000313" key="11">
    <source>
        <dbReference type="EMBL" id="MBB3840551.1"/>
    </source>
</evidence>
<evidence type="ECO:0000256" key="5">
    <source>
        <dbReference type="ARBA" id="ARBA00022984"/>
    </source>
</evidence>
<keyword evidence="5" id="KW-0573">Peptidoglycan synthesis</keyword>
<dbReference type="GO" id="GO:0015648">
    <property type="term" value="F:lipid-linked peptidoglycan transporter activity"/>
    <property type="evidence" value="ECO:0007669"/>
    <property type="project" value="TreeGrafter"/>
</dbReference>
<dbReference type="PANTHER" id="PTHR47019">
    <property type="entry name" value="LIPID II FLIPPASE MURJ"/>
    <property type="match status" value="1"/>
</dbReference>
<evidence type="ECO:0000256" key="6">
    <source>
        <dbReference type="ARBA" id="ARBA00022989"/>
    </source>
</evidence>
<dbReference type="PANTHER" id="PTHR47019:SF1">
    <property type="entry name" value="LIPID II FLIPPASE MURJ"/>
    <property type="match status" value="1"/>
</dbReference>
<dbReference type="GO" id="GO:0005886">
    <property type="term" value="C:plasma membrane"/>
    <property type="evidence" value="ECO:0007669"/>
    <property type="project" value="UniProtKB-SubCell"/>
</dbReference>
<feature type="transmembrane region" description="Helical" evidence="10">
    <location>
        <begin position="183"/>
        <end position="205"/>
    </location>
</feature>
<feature type="transmembrane region" description="Helical" evidence="10">
    <location>
        <begin position="405"/>
        <end position="424"/>
    </location>
</feature>
<keyword evidence="3 10" id="KW-0812">Transmembrane</keyword>
<evidence type="ECO:0000256" key="2">
    <source>
        <dbReference type="ARBA" id="ARBA00022475"/>
    </source>
</evidence>
<dbReference type="InterPro" id="IPR004268">
    <property type="entry name" value="MurJ"/>
</dbReference>
<feature type="transmembrane region" description="Helical" evidence="10">
    <location>
        <begin position="346"/>
        <end position="367"/>
    </location>
</feature>
<feature type="transmembrane region" description="Helical" evidence="10">
    <location>
        <begin position="12"/>
        <end position="33"/>
    </location>
</feature>
<comment type="caution">
    <text evidence="11">The sequence shown here is derived from an EMBL/GenBank/DDBJ whole genome shotgun (WGS) entry which is preliminary data.</text>
</comment>
<comment type="function">
    <text evidence="8">Involved in peptidoglycan biosynthesis. Transports lipid-linked peptidoglycan precursors from the inner to the outer leaflet of the cytoplasmic membrane.</text>
</comment>
<dbReference type="AlphaFoldDB" id="A0A7W5ZR61"/>
<evidence type="ECO:0000256" key="10">
    <source>
        <dbReference type="SAM" id="Phobius"/>
    </source>
</evidence>
<comment type="subcellular location">
    <subcellularLocation>
        <location evidence="1">Cell membrane</location>
        <topology evidence="1">Multi-pass membrane protein</topology>
    </subcellularLocation>
</comment>
<dbReference type="GO" id="GO:0034204">
    <property type="term" value="P:lipid translocation"/>
    <property type="evidence" value="ECO:0007669"/>
    <property type="project" value="TreeGrafter"/>
</dbReference>
<keyword evidence="12" id="KW-1185">Reference proteome</keyword>
<dbReference type="Proteomes" id="UP000541352">
    <property type="component" value="Unassembled WGS sequence"/>
</dbReference>
<keyword evidence="6 10" id="KW-1133">Transmembrane helix</keyword>
<comment type="similarity">
    <text evidence="9">Belongs to the MurJ/MviN family.</text>
</comment>
<evidence type="ECO:0000256" key="3">
    <source>
        <dbReference type="ARBA" id="ARBA00022692"/>
    </source>
</evidence>
<feature type="transmembrane region" description="Helical" evidence="10">
    <location>
        <begin position="310"/>
        <end position="334"/>
    </location>
</feature>
<keyword evidence="2" id="KW-1003">Cell membrane</keyword>
<feature type="transmembrane region" description="Helical" evidence="10">
    <location>
        <begin position="475"/>
        <end position="496"/>
    </location>
</feature>
<keyword evidence="7 10" id="KW-0472">Membrane</keyword>
<proteinExistence type="inferred from homology"/>
<organism evidence="11 12">
    <name type="scientific">Runella defluvii</name>
    <dbReference type="NCBI Taxonomy" id="370973"/>
    <lineage>
        <taxon>Bacteria</taxon>
        <taxon>Pseudomonadati</taxon>
        <taxon>Bacteroidota</taxon>
        <taxon>Cytophagia</taxon>
        <taxon>Cytophagales</taxon>
        <taxon>Spirosomataceae</taxon>
        <taxon>Runella</taxon>
    </lineage>
</organism>
<feature type="transmembrane region" description="Helical" evidence="10">
    <location>
        <begin position="379"/>
        <end position="399"/>
    </location>
</feature>
<feature type="transmembrane region" description="Helical" evidence="10">
    <location>
        <begin position="78"/>
        <end position="105"/>
    </location>
</feature>
<evidence type="ECO:0000256" key="9">
    <source>
        <dbReference type="ARBA" id="ARBA00061532"/>
    </source>
</evidence>
<evidence type="ECO:0000256" key="8">
    <source>
        <dbReference type="ARBA" id="ARBA00060041"/>
    </source>
</evidence>
<name>A0A7W5ZR61_9BACT</name>
<dbReference type="Pfam" id="PF03023">
    <property type="entry name" value="MurJ"/>
    <property type="match status" value="1"/>
</dbReference>
<reference evidence="11 12" key="1">
    <citation type="submission" date="2020-08" db="EMBL/GenBank/DDBJ databases">
        <title>Genomic Encyclopedia of Type Strains, Phase IV (KMG-IV): sequencing the most valuable type-strain genomes for metagenomic binning, comparative biology and taxonomic classification.</title>
        <authorList>
            <person name="Goeker M."/>
        </authorList>
    </citation>
    <scope>NUCLEOTIDE SEQUENCE [LARGE SCALE GENOMIC DNA]</scope>
    <source>
        <strain evidence="11 12">DSM 17976</strain>
    </source>
</reference>
<dbReference type="EMBL" id="JACIBY010000011">
    <property type="protein sequence ID" value="MBB3840551.1"/>
    <property type="molecule type" value="Genomic_DNA"/>
</dbReference>
<dbReference type="GO" id="GO:0008360">
    <property type="term" value="P:regulation of cell shape"/>
    <property type="evidence" value="ECO:0007669"/>
    <property type="project" value="UniProtKB-KW"/>
</dbReference>
<feature type="transmembrane region" description="Helical" evidence="10">
    <location>
        <begin position="125"/>
        <end position="147"/>
    </location>
</feature>
<evidence type="ECO:0000256" key="1">
    <source>
        <dbReference type="ARBA" id="ARBA00004651"/>
    </source>
</evidence>
<feature type="transmembrane region" description="Helical" evidence="10">
    <location>
        <begin position="39"/>
        <end position="57"/>
    </location>
</feature>
<sequence>MNLDYRNIATLLSLNTINVILNVVNSTLMVYFFGTSAEVEAFFAASVLGTTVSRFVNAGQLVEVVVARYHRIKSEVNTAAAMSIVATLANYIVGIAFVLVLLFIASGTDVVNLLVPGFKLTTKEQVWQIFCFTGFLLPIQIATNVFQGMLNAENIYGKTEFTSTISQLVHVLILCIWGRDGNIWSLVAALFISVLAQFGTVAYYLRHIHYRHTWLFRNPHFPLRELSSTLMATSTYMGGVQVYTFIFNAALSLLPAGTYALFRYAELIYGKVANVFLIPVSTVFFNEINRLLHQNNGQLIKAFVAKNLNFSYFIGFLVLIPFVAGGQYLIWTLWGGVKFNAQDVESVYQLLCVFFAAMICTGPYMIYRKLAVSVTNPELQYYFWSVVHVLSALFSYFIIQTFGFTGVLIHLFTHSTFMALVPLLTVWTKKKAYFGFYERGEVFKITFAFLVSVGVGWVAKGYWQAISHYNKLVSFFIGVSLAGVATLVFIGICLLLKVTDLQIIREKIGKRISK</sequence>